<name>A0A5C6C7N6_9BACT</name>
<comment type="caution">
    <text evidence="2">The sequence shown here is derived from an EMBL/GenBank/DDBJ whole genome shotgun (WGS) entry which is preliminary data.</text>
</comment>
<proteinExistence type="predicted"/>
<organism evidence="2 3">
    <name type="scientific">Allorhodopirellula heiligendammensis</name>
    <dbReference type="NCBI Taxonomy" id="2714739"/>
    <lineage>
        <taxon>Bacteria</taxon>
        <taxon>Pseudomonadati</taxon>
        <taxon>Planctomycetota</taxon>
        <taxon>Planctomycetia</taxon>
        <taxon>Pirellulales</taxon>
        <taxon>Pirellulaceae</taxon>
        <taxon>Allorhodopirellula</taxon>
    </lineage>
</organism>
<keyword evidence="3" id="KW-1185">Reference proteome</keyword>
<evidence type="ECO:0000313" key="3">
    <source>
        <dbReference type="Proteomes" id="UP000319908"/>
    </source>
</evidence>
<feature type="region of interest" description="Disordered" evidence="1">
    <location>
        <begin position="62"/>
        <end position="85"/>
    </location>
</feature>
<dbReference type="Proteomes" id="UP000319908">
    <property type="component" value="Unassembled WGS sequence"/>
</dbReference>
<accession>A0A5C6C7N6</accession>
<feature type="compositionally biased region" description="Polar residues" evidence="1">
    <location>
        <begin position="75"/>
        <end position="85"/>
    </location>
</feature>
<evidence type="ECO:0000313" key="2">
    <source>
        <dbReference type="EMBL" id="TWU19511.1"/>
    </source>
</evidence>
<dbReference type="AlphaFoldDB" id="A0A5C6C7N6"/>
<protein>
    <submittedName>
        <fullName evidence="2">Uncharacterized protein</fullName>
    </submittedName>
</protein>
<gene>
    <name evidence="2" type="ORF">Poly21_16840</name>
</gene>
<dbReference type="EMBL" id="SJPU01000001">
    <property type="protein sequence ID" value="TWU19511.1"/>
    <property type="molecule type" value="Genomic_DNA"/>
</dbReference>
<reference evidence="2 3" key="1">
    <citation type="journal article" date="2020" name="Antonie Van Leeuwenhoek">
        <title>Rhodopirellula heiligendammensis sp. nov., Rhodopirellula pilleata sp. nov., and Rhodopirellula solitaria sp. nov. isolated from natural or artificial marine surfaces in Northern Germany and California, USA, and emended description of the genus Rhodopirellula.</title>
        <authorList>
            <person name="Kallscheuer N."/>
            <person name="Wiegand S."/>
            <person name="Jogler M."/>
            <person name="Boedeker C."/>
            <person name="Peeters S.H."/>
            <person name="Rast P."/>
            <person name="Heuer A."/>
            <person name="Jetten M.S.M."/>
            <person name="Rohde M."/>
            <person name="Jogler C."/>
        </authorList>
    </citation>
    <scope>NUCLEOTIDE SEQUENCE [LARGE SCALE GENOMIC DNA]</scope>
    <source>
        <strain evidence="2 3">Poly21</strain>
    </source>
</reference>
<evidence type="ECO:0000256" key="1">
    <source>
        <dbReference type="SAM" id="MobiDB-lite"/>
    </source>
</evidence>
<sequence length="85" mass="9447">MVERETHSIDLLHPHCIRIDLTHRANEGFGILAHDAGRLNRDRQEIVAFDRGLHIIADGFAAQDRDADGGDEDAQASSWGSDRSQ</sequence>